<dbReference type="Gene3D" id="2.120.10.30">
    <property type="entry name" value="TolB, C-terminal domain"/>
    <property type="match status" value="1"/>
</dbReference>
<dbReference type="InterPro" id="IPR011042">
    <property type="entry name" value="6-blade_b-propeller_TolB-like"/>
</dbReference>
<protein>
    <submittedName>
        <fullName evidence="1">Uncharacterized protein</fullName>
    </submittedName>
</protein>
<dbReference type="Proteomes" id="UP000596742">
    <property type="component" value="Unassembled WGS sequence"/>
</dbReference>
<evidence type="ECO:0000313" key="2">
    <source>
        <dbReference type="Proteomes" id="UP000596742"/>
    </source>
</evidence>
<reference evidence="1" key="1">
    <citation type="submission" date="2018-11" db="EMBL/GenBank/DDBJ databases">
        <authorList>
            <person name="Alioto T."/>
            <person name="Alioto T."/>
        </authorList>
    </citation>
    <scope>NUCLEOTIDE SEQUENCE</scope>
</reference>
<evidence type="ECO:0000313" key="1">
    <source>
        <dbReference type="EMBL" id="VDI79288.1"/>
    </source>
</evidence>
<name>A0A8B6HIJ2_MYTGA</name>
<gene>
    <name evidence="1" type="ORF">MGAL_10B047680</name>
</gene>
<sequence>MAQVLAVPGDVRHGFSYVGQFNHDFGRITGIAATLKGNILLCDYDKKNLILVDTLGTYLKKLDIDSEPYDVAITSQNIGYITQPNSRSVLQIDPDRMMILFKATCNELSTTVFCVSAVPNTGRDLSGNVSCFLGVKIHGSSYGVPVLHDKISLTDISKTSRVIGSCVVRFHILAEESFLSCIGGQNYIAYNEKWGNHRKIINNITTMDTPTDICSDNNGHTYVSGQGSNNIHRLEEYSKIIDNSYSRVKVHDWKVLDIPLDSRHGIMEPVAMCFNHDYSKLYIVNDWGKSVLIFDVI</sequence>
<dbReference type="OrthoDB" id="6083361at2759"/>
<keyword evidence="2" id="KW-1185">Reference proteome</keyword>
<organism evidence="1 2">
    <name type="scientific">Mytilus galloprovincialis</name>
    <name type="common">Mediterranean mussel</name>
    <dbReference type="NCBI Taxonomy" id="29158"/>
    <lineage>
        <taxon>Eukaryota</taxon>
        <taxon>Metazoa</taxon>
        <taxon>Spiralia</taxon>
        <taxon>Lophotrochozoa</taxon>
        <taxon>Mollusca</taxon>
        <taxon>Bivalvia</taxon>
        <taxon>Autobranchia</taxon>
        <taxon>Pteriomorphia</taxon>
        <taxon>Mytilida</taxon>
        <taxon>Mytiloidea</taxon>
        <taxon>Mytilidae</taxon>
        <taxon>Mytilinae</taxon>
        <taxon>Mytilus</taxon>
    </lineage>
</organism>
<proteinExistence type="predicted"/>
<dbReference type="AlphaFoldDB" id="A0A8B6HIJ2"/>
<dbReference type="EMBL" id="UYJE01010050">
    <property type="protein sequence ID" value="VDI79288.1"/>
    <property type="molecule type" value="Genomic_DNA"/>
</dbReference>
<accession>A0A8B6HIJ2</accession>
<comment type="caution">
    <text evidence="1">The sequence shown here is derived from an EMBL/GenBank/DDBJ whole genome shotgun (WGS) entry which is preliminary data.</text>
</comment>
<dbReference type="SUPFAM" id="SSF101898">
    <property type="entry name" value="NHL repeat"/>
    <property type="match status" value="1"/>
</dbReference>